<gene>
    <name evidence="2" type="ORF">SAMN05216215_101423</name>
</gene>
<proteinExistence type="predicted"/>
<accession>A0A1H3E0K8</accession>
<feature type="compositionally biased region" description="Basic and acidic residues" evidence="1">
    <location>
        <begin position="36"/>
        <end position="50"/>
    </location>
</feature>
<organism evidence="2 3">
    <name type="scientific">Saccharopolyspora shandongensis</name>
    <dbReference type="NCBI Taxonomy" id="418495"/>
    <lineage>
        <taxon>Bacteria</taxon>
        <taxon>Bacillati</taxon>
        <taxon>Actinomycetota</taxon>
        <taxon>Actinomycetes</taxon>
        <taxon>Pseudonocardiales</taxon>
        <taxon>Pseudonocardiaceae</taxon>
        <taxon>Saccharopolyspora</taxon>
    </lineage>
</organism>
<sequence length="68" mass="7351">MGEIKVGREDVKVDTPGHIPGLHQGNRGPSRRQAGHHADGTADARRSTGIEWKHHNAILEIMPNVSPG</sequence>
<feature type="compositionally biased region" description="Basic and acidic residues" evidence="1">
    <location>
        <begin position="1"/>
        <end position="15"/>
    </location>
</feature>
<dbReference type="AlphaFoldDB" id="A0A1H3E0K8"/>
<evidence type="ECO:0000313" key="3">
    <source>
        <dbReference type="Proteomes" id="UP000199529"/>
    </source>
</evidence>
<feature type="region of interest" description="Disordered" evidence="1">
    <location>
        <begin position="1"/>
        <end position="50"/>
    </location>
</feature>
<evidence type="ECO:0000256" key="1">
    <source>
        <dbReference type="SAM" id="MobiDB-lite"/>
    </source>
</evidence>
<dbReference type="EMBL" id="FNOK01000014">
    <property type="protein sequence ID" value="SDX71444.1"/>
    <property type="molecule type" value="Genomic_DNA"/>
</dbReference>
<dbReference type="Proteomes" id="UP000199529">
    <property type="component" value="Unassembled WGS sequence"/>
</dbReference>
<evidence type="ECO:0000313" key="2">
    <source>
        <dbReference type="EMBL" id="SDX71444.1"/>
    </source>
</evidence>
<reference evidence="3" key="1">
    <citation type="submission" date="2016-10" db="EMBL/GenBank/DDBJ databases">
        <authorList>
            <person name="Varghese N."/>
            <person name="Submissions S."/>
        </authorList>
    </citation>
    <scope>NUCLEOTIDE SEQUENCE [LARGE SCALE GENOMIC DNA]</scope>
    <source>
        <strain evidence="3">CGMCC 4.3530</strain>
    </source>
</reference>
<dbReference type="RefSeq" id="WP_093266420.1">
    <property type="nucleotide sequence ID" value="NZ_FNOK01000014.1"/>
</dbReference>
<name>A0A1H3E0K8_9PSEU</name>
<protein>
    <submittedName>
        <fullName evidence="2">Uncharacterized protein</fullName>
    </submittedName>
</protein>
<dbReference type="OrthoDB" id="5147872at2"/>
<dbReference type="STRING" id="418495.SAMN05216215_101423"/>
<keyword evidence="3" id="KW-1185">Reference proteome</keyword>